<sequence>MAAPPDLANLCTKCDKIFKDFHKLQNLRQISPASSLEIHSESITSFQASKDNGCHLCVLLWNAYGTLFIAAAQLEEEDPRDPVAELRYRIGEPGDNTEAEAPRIQFLVMERPRAARTDIARWKAMSLYEPQYISQWPWSLDPKNPSFTSALAIYCYMSPESRFSSQPPSYEDASRVVSPARASRKPYEQALGWLTDCLKTHHKCTAWTNSKPKLNPSRLLEINTTDNMRLIRLSCPDSSPILDYVALSHRWEPHDQLRLLTTNISSFMDNIPIDSLSATFQEAIHTCHNMGIKYIWIDSLCIIQNSTDDWSFESARMGDVYRNCHFCIAAIAASDGLSNAQYDRDALSVKPLLVQLPLGPSIEHDTFSEQRKIIVRVHLAGLESLEIENSSLQTRGWVFQERVLAPRTLYLGVYQLFWSCHTSFTSEAPIVGNALRNPDTPLRSAITSASSDFDFDVKDWHKIVAAYSTTLLTFDTDRLVALESLTQTFALELRENYLAGLWSETLLFDLLWEVSEDAPGARTEKFVAPTWSWASLVSGTGILYDPMETPLPRACCTILEASTTTLTGNAYGQVTAGMLRIRGFLAPNLGGRQLLDGPSSLDIPYKDRKGMYYLVLCDGNPVPEKIKGSRSWLRSTKEPRKYLWSLILIPTKQGRGEFNRCGMFSVLPDEVNMFKKLAKVFSKSAIFRNIPYEKLEGENQFIITIV</sequence>
<dbReference type="EMBL" id="JAZHXI010000012">
    <property type="protein sequence ID" value="KAL2065387.1"/>
    <property type="molecule type" value="Genomic_DNA"/>
</dbReference>
<dbReference type="PANTHER" id="PTHR33112">
    <property type="entry name" value="DOMAIN PROTEIN, PUTATIVE-RELATED"/>
    <property type="match status" value="1"/>
</dbReference>
<dbReference type="PANTHER" id="PTHR33112:SF10">
    <property type="entry name" value="TOL"/>
    <property type="match status" value="1"/>
</dbReference>
<evidence type="ECO:0000259" key="1">
    <source>
        <dbReference type="Pfam" id="PF06985"/>
    </source>
</evidence>
<evidence type="ECO:0000313" key="2">
    <source>
        <dbReference type="EMBL" id="KAL2065387.1"/>
    </source>
</evidence>
<dbReference type="Pfam" id="PF06985">
    <property type="entry name" value="HET"/>
    <property type="match status" value="1"/>
</dbReference>
<name>A0ABR4C796_9HELO</name>
<organism evidence="2 3">
    <name type="scientific">Oculimacula yallundae</name>
    <dbReference type="NCBI Taxonomy" id="86028"/>
    <lineage>
        <taxon>Eukaryota</taxon>
        <taxon>Fungi</taxon>
        <taxon>Dikarya</taxon>
        <taxon>Ascomycota</taxon>
        <taxon>Pezizomycotina</taxon>
        <taxon>Leotiomycetes</taxon>
        <taxon>Helotiales</taxon>
        <taxon>Ploettnerulaceae</taxon>
        <taxon>Oculimacula</taxon>
    </lineage>
</organism>
<keyword evidence="3" id="KW-1185">Reference proteome</keyword>
<protein>
    <recommendedName>
        <fullName evidence="1">Heterokaryon incompatibility domain-containing protein</fullName>
    </recommendedName>
</protein>
<comment type="caution">
    <text evidence="2">The sequence shown here is derived from an EMBL/GenBank/DDBJ whole genome shotgun (WGS) entry which is preliminary data.</text>
</comment>
<evidence type="ECO:0000313" key="3">
    <source>
        <dbReference type="Proteomes" id="UP001595075"/>
    </source>
</evidence>
<reference evidence="2 3" key="1">
    <citation type="journal article" date="2024" name="Commun. Biol.">
        <title>Comparative genomic analysis of thermophilic fungi reveals convergent evolutionary adaptations and gene losses.</title>
        <authorList>
            <person name="Steindorff A.S."/>
            <person name="Aguilar-Pontes M.V."/>
            <person name="Robinson A.J."/>
            <person name="Andreopoulos B."/>
            <person name="LaButti K."/>
            <person name="Kuo A."/>
            <person name="Mondo S."/>
            <person name="Riley R."/>
            <person name="Otillar R."/>
            <person name="Haridas S."/>
            <person name="Lipzen A."/>
            <person name="Grimwood J."/>
            <person name="Schmutz J."/>
            <person name="Clum A."/>
            <person name="Reid I.D."/>
            <person name="Moisan M.C."/>
            <person name="Butler G."/>
            <person name="Nguyen T.T.M."/>
            <person name="Dewar K."/>
            <person name="Conant G."/>
            <person name="Drula E."/>
            <person name="Henrissat B."/>
            <person name="Hansel C."/>
            <person name="Singer S."/>
            <person name="Hutchinson M.I."/>
            <person name="de Vries R.P."/>
            <person name="Natvig D.O."/>
            <person name="Powell A.J."/>
            <person name="Tsang A."/>
            <person name="Grigoriev I.V."/>
        </authorList>
    </citation>
    <scope>NUCLEOTIDE SEQUENCE [LARGE SCALE GENOMIC DNA]</scope>
    <source>
        <strain evidence="2 3">CBS 494.80</strain>
    </source>
</reference>
<gene>
    <name evidence="2" type="ORF">VTL71DRAFT_3057</name>
</gene>
<feature type="domain" description="Heterokaryon incompatibility" evidence="1">
    <location>
        <begin position="244"/>
        <end position="401"/>
    </location>
</feature>
<dbReference type="Proteomes" id="UP001595075">
    <property type="component" value="Unassembled WGS sequence"/>
</dbReference>
<accession>A0ABR4C796</accession>
<proteinExistence type="predicted"/>
<dbReference type="InterPro" id="IPR010730">
    <property type="entry name" value="HET"/>
</dbReference>